<protein>
    <submittedName>
        <fullName evidence="6">2-polyprenyl-6-methoxyphenol hydroxylase</fullName>
    </submittedName>
</protein>
<dbReference type="AlphaFoldDB" id="A0A1H1BG65"/>
<evidence type="ECO:0000313" key="6">
    <source>
        <dbReference type="EMBL" id="SDQ50919.1"/>
    </source>
</evidence>
<sequence length="416" mass="45115">MSPSPLRVLIAGGGIGGLCLAQGLRKAGVDVTVFERAPSAAAFREGYRLHVSPEGSRALHSCLPDELFTVLQETSGRPPRSMSFLTERLAELLSVEVLPAGAEPDPVAAHRSVNRYTLRQILLTGLDDIVHYGKECVGYERHGDEAVTVRFADGSTAEGTVLIGAEGGRSAVREQLLPHAGRVETGMVSVGGRLPLDAETRALLPRHLSSGPASVLAPRGFSLFIATHQAVIADRYRHLAPPEAGDYVVWGFTGPRDRLPVVDRPAREVRRLVLERMRGWDRRLRALVERSDLDTIHPIVLRTAVPIDAWRPSNVTVMGDAIHSMPPSLGVGANIALRDAELLTRKLSAVQRGRLGTVQAIGEYEREMRKYGFAAVRASNRALKQSAITGPVAFATTKAALRIMNALPPVKNMVFR</sequence>
<dbReference type="PANTHER" id="PTHR47178:SF6">
    <property type="entry name" value="FAD-BINDING DOMAIN-CONTAINING PROTEIN"/>
    <property type="match status" value="1"/>
</dbReference>
<dbReference type="InterPro" id="IPR036188">
    <property type="entry name" value="FAD/NAD-bd_sf"/>
</dbReference>
<name>A0A1H1BG65_9ACTN</name>
<evidence type="ECO:0000256" key="1">
    <source>
        <dbReference type="ARBA" id="ARBA00022630"/>
    </source>
</evidence>
<feature type="domain" description="FAD-binding" evidence="5">
    <location>
        <begin position="308"/>
        <end position="378"/>
    </location>
</feature>
<dbReference type="STRING" id="35622.SAMN04489764_0952"/>
<gene>
    <name evidence="6" type="ORF">SAMN04489764_0952</name>
</gene>
<keyword evidence="4" id="KW-0503">Monooxygenase</keyword>
<keyword evidence="3" id="KW-0560">Oxidoreductase</keyword>
<keyword evidence="2" id="KW-0274">FAD</keyword>
<dbReference type="PRINTS" id="PR00420">
    <property type="entry name" value="RNGMNOXGNASE"/>
</dbReference>
<dbReference type="Proteomes" id="UP000217103">
    <property type="component" value="Unassembled WGS sequence"/>
</dbReference>
<reference evidence="6 7" key="1">
    <citation type="submission" date="2016-10" db="EMBL/GenBank/DDBJ databases">
        <authorList>
            <person name="de Groot N.N."/>
        </authorList>
    </citation>
    <scope>NUCLEOTIDE SEQUENCE [LARGE SCALE GENOMIC DNA]</scope>
    <source>
        <strain evidence="6 7">DSM 43794</strain>
    </source>
</reference>
<evidence type="ECO:0000313" key="7">
    <source>
        <dbReference type="Proteomes" id="UP000217103"/>
    </source>
</evidence>
<evidence type="ECO:0000256" key="3">
    <source>
        <dbReference type="ARBA" id="ARBA00023002"/>
    </source>
</evidence>
<evidence type="ECO:0000256" key="2">
    <source>
        <dbReference type="ARBA" id="ARBA00022827"/>
    </source>
</evidence>
<accession>A0A1H1BG65</accession>
<dbReference type="OrthoDB" id="3322136at2"/>
<evidence type="ECO:0000256" key="4">
    <source>
        <dbReference type="ARBA" id="ARBA00023033"/>
    </source>
</evidence>
<dbReference type="SUPFAM" id="SSF51905">
    <property type="entry name" value="FAD/NAD(P)-binding domain"/>
    <property type="match status" value="1"/>
</dbReference>
<evidence type="ECO:0000259" key="5">
    <source>
        <dbReference type="Pfam" id="PF01494"/>
    </source>
</evidence>
<dbReference type="Gene3D" id="3.50.50.60">
    <property type="entry name" value="FAD/NAD(P)-binding domain"/>
    <property type="match status" value="1"/>
</dbReference>
<keyword evidence="1" id="KW-0285">Flavoprotein</keyword>
<dbReference type="Pfam" id="PF13450">
    <property type="entry name" value="NAD_binding_8"/>
    <property type="match status" value="1"/>
</dbReference>
<dbReference type="GO" id="GO:0071949">
    <property type="term" value="F:FAD binding"/>
    <property type="evidence" value="ECO:0007669"/>
    <property type="project" value="InterPro"/>
</dbReference>
<dbReference type="InterPro" id="IPR002938">
    <property type="entry name" value="FAD-bd"/>
</dbReference>
<keyword evidence="7" id="KW-1185">Reference proteome</keyword>
<dbReference type="RefSeq" id="WP_093257944.1">
    <property type="nucleotide sequence ID" value="NZ_FNKK01000002.1"/>
</dbReference>
<organism evidence="6 7">
    <name type="scientific">Thermostaphylospora chromogena</name>
    <dbReference type="NCBI Taxonomy" id="35622"/>
    <lineage>
        <taxon>Bacteria</taxon>
        <taxon>Bacillati</taxon>
        <taxon>Actinomycetota</taxon>
        <taxon>Actinomycetes</taxon>
        <taxon>Streptosporangiales</taxon>
        <taxon>Thermomonosporaceae</taxon>
        <taxon>Thermostaphylospora</taxon>
    </lineage>
</organism>
<dbReference type="EMBL" id="FNKK01000002">
    <property type="protein sequence ID" value="SDQ50919.1"/>
    <property type="molecule type" value="Genomic_DNA"/>
</dbReference>
<dbReference type="PANTHER" id="PTHR47178">
    <property type="entry name" value="MONOOXYGENASE, FAD-BINDING"/>
    <property type="match status" value="1"/>
</dbReference>
<dbReference type="Pfam" id="PF01494">
    <property type="entry name" value="FAD_binding_3"/>
    <property type="match status" value="1"/>
</dbReference>
<proteinExistence type="predicted"/>
<dbReference type="GO" id="GO:0004497">
    <property type="term" value="F:monooxygenase activity"/>
    <property type="evidence" value="ECO:0007669"/>
    <property type="project" value="UniProtKB-KW"/>
</dbReference>